<organism evidence="1 2">
    <name type="scientific">Hebeloma cylindrosporum</name>
    <dbReference type="NCBI Taxonomy" id="76867"/>
    <lineage>
        <taxon>Eukaryota</taxon>
        <taxon>Fungi</taxon>
        <taxon>Dikarya</taxon>
        <taxon>Basidiomycota</taxon>
        <taxon>Agaricomycotina</taxon>
        <taxon>Agaricomycetes</taxon>
        <taxon>Agaricomycetidae</taxon>
        <taxon>Agaricales</taxon>
        <taxon>Agaricineae</taxon>
        <taxon>Hymenogastraceae</taxon>
        <taxon>Hebeloma</taxon>
    </lineage>
</organism>
<dbReference type="Proteomes" id="UP000053424">
    <property type="component" value="Unassembled WGS sequence"/>
</dbReference>
<dbReference type="EMBL" id="KN831800">
    <property type="protein sequence ID" value="KIM37110.1"/>
    <property type="molecule type" value="Genomic_DNA"/>
</dbReference>
<dbReference type="SUPFAM" id="SSF52374">
    <property type="entry name" value="Nucleotidylyl transferase"/>
    <property type="match status" value="1"/>
</dbReference>
<protein>
    <submittedName>
        <fullName evidence="1">Uncharacterized protein</fullName>
    </submittedName>
</protein>
<dbReference type="AlphaFoldDB" id="A0A0C3BK94"/>
<dbReference type="OrthoDB" id="2149705at2759"/>
<sequence>MEDPRKLRYHIQHDNVSHHPLGAGSYIFKDKLIEHINLHCPKSRIVLHIGAQPNSSPHMGTIISFTVAFFLASKLQKDHGRSVLISLDLVDTAPSEQLTINGVQYQRSQRFTREMDKYVKDFLEIMESLKTRTGVEYRTRTQAQFLADPNIPTAIRQIIRDREVLGRSLSPKTGKLAIRAACPHTDCGLADKGGVGTVYSFSDDESTIEFQCPSHGTYKLDLADPQHIQKLEFNTPLRNLLRAKVFARDPDASWIRVTGADYAGYFQEQLLWRHIAPEEALVIFYAPLIVDWSGAKLSKSLYVRSGAYQYLKDMDMDYLLSYRSFKEQGKDLEVIFEEVRHWVEHPYSLFRSYSVAYIDSLFKGDRPVQGQIGKT</sequence>
<reference evidence="2" key="2">
    <citation type="submission" date="2015-01" db="EMBL/GenBank/DDBJ databases">
        <title>Evolutionary Origins and Diversification of the Mycorrhizal Mutualists.</title>
        <authorList>
            <consortium name="DOE Joint Genome Institute"/>
            <consortium name="Mycorrhizal Genomics Consortium"/>
            <person name="Kohler A."/>
            <person name="Kuo A."/>
            <person name="Nagy L.G."/>
            <person name="Floudas D."/>
            <person name="Copeland A."/>
            <person name="Barry K.W."/>
            <person name="Cichocki N."/>
            <person name="Veneault-Fourrey C."/>
            <person name="LaButti K."/>
            <person name="Lindquist E.A."/>
            <person name="Lipzen A."/>
            <person name="Lundell T."/>
            <person name="Morin E."/>
            <person name="Murat C."/>
            <person name="Riley R."/>
            <person name="Ohm R."/>
            <person name="Sun H."/>
            <person name="Tunlid A."/>
            <person name="Henrissat B."/>
            <person name="Grigoriev I.V."/>
            <person name="Hibbett D.S."/>
            <person name="Martin F."/>
        </authorList>
    </citation>
    <scope>NUCLEOTIDE SEQUENCE [LARGE SCALE GENOMIC DNA]</scope>
    <source>
        <strain evidence="2">h7</strain>
    </source>
</reference>
<accession>A0A0C3BK94</accession>
<reference evidence="1 2" key="1">
    <citation type="submission" date="2014-04" db="EMBL/GenBank/DDBJ databases">
        <authorList>
            <consortium name="DOE Joint Genome Institute"/>
            <person name="Kuo A."/>
            <person name="Gay G."/>
            <person name="Dore J."/>
            <person name="Kohler A."/>
            <person name="Nagy L.G."/>
            <person name="Floudas D."/>
            <person name="Copeland A."/>
            <person name="Barry K.W."/>
            <person name="Cichocki N."/>
            <person name="Veneault-Fourrey C."/>
            <person name="LaButti K."/>
            <person name="Lindquist E.A."/>
            <person name="Lipzen A."/>
            <person name="Lundell T."/>
            <person name="Morin E."/>
            <person name="Murat C."/>
            <person name="Sun H."/>
            <person name="Tunlid A."/>
            <person name="Henrissat B."/>
            <person name="Grigoriev I.V."/>
            <person name="Hibbett D.S."/>
            <person name="Martin F."/>
            <person name="Nordberg H.P."/>
            <person name="Cantor M.N."/>
            <person name="Hua S.X."/>
        </authorList>
    </citation>
    <scope>NUCLEOTIDE SEQUENCE [LARGE SCALE GENOMIC DNA]</scope>
    <source>
        <strain evidence="2">h7</strain>
    </source>
</reference>
<name>A0A0C3BK94_HEBCY</name>
<evidence type="ECO:0000313" key="1">
    <source>
        <dbReference type="EMBL" id="KIM37110.1"/>
    </source>
</evidence>
<proteinExistence type="predicted"/>
<keyword evidence="2" id="KW-1185">Reference proteome</keyword>
<dbReference type="HOGENOM" id="CLU_039214_1_0_1"/>
<gene>
    <name evidence="1" type="ORF">M413DRAFT_20396</name>
</gene>
<evidence type="ECO:0000313" key="2">
    <source>
        <dbReference type="Proteomes" id="UP000053424"/>
    </source>
</evidence>